<dbReference type="EMBL" id="FRAJ01000005">
    <property type="protein sequence ID" value="SHJ89636.1"/>
    <property type="molecule type" value="Genomic_DNA"/>
</dbReference>
<protein>
    <submittedName>
        <fullName evidence="1">Uncharacterized protein</fullName>
    </submittedName>
</protein>
<evidence type="ECO:0000313" key="2">
    <source>
        <dbReference type="Proteomes" id="UP000184082"/>
    </source>
</evidence>
<name>A0A1M6N1V6_9FIRM</name>
<organism evidence="1 2">
    <name type="scientific">Caminicella sporogenes DSM 14501</name>
    <dbReference type="NCBI Taxonomy" id="1121266"/>
    <lineage>
        <taxon>Bacteria</taxon>
        <taxon>Bacillati</taxon>
        <taxon>Bacillota</taxon>
        <taxon>Clostridia</taxon>
        <taxon>Peptostreptococcales</taxon>
        <taxon>Caminicellaceae</taxon>
        <taxon>Caminicella</taxon>
    </lineage>
</organism>
<dbReference type="RefSeq" id="WP_072966041.1">
    <property type="nucleotide sequence ID" value="NZ_FRAJ01000005.1"/>
</dbReference>
<dbReference type="AlphaFoldDB" id="A0A1M6N1V6"/>
<accession>A0A1M6N1V6</accession>
<dbReference type="STRING" id="1121266.SAMN02745883_00756"/>
<dbReference type="Proteomes" id="UP000184082">
    <property type="component" value="Unassembled WGS sequence"/>
</dbReference>
<gene>
    <name evidence="1" type="ORF">SAMN02745883_00756</name>
</gene>
<sequence length="102" mass="12232">MERETYIYKKLKDFDKSSTLKDKLNDVADYLYKNYNIKVNFCEIFGNRRSFYAGVNDLFIVEDSIRLTDKFELIVENNNNLDEFIWNKLISDIKSLIIKEID</sequence>
<proteinExistence type="predicted"/>
<evidence type="ECO:0000313" key="1">
    <source>
        <dbReference type="EMBL" id="SHJ89636.1"/>
    </source>
</evidence>
<keyword evidence="2" id="KW-1185">Reference proteome</keyword>
<reference evidence="1 2" key="1">
    <citation type="submission" date="2016-11" db="EMBL/GenBank/DDBJ databases">
        <authorList>
            <person name="Jaros S."/>
            <person name="Januszkiewicz K."/>
            <person name="Wedrychowicz H."/>
        </authorList>
    </citation>
    <scope>NUCLEOTIDE SEQUENCE [LARGE SCALE GENOMIC DNA]</scope>
    <source>
        <strain evidence="1 2">DSM 14501</strain>
    </source>
</reference>